<comment type="caution">
    <text evidence="1">The sequence shown here is derived from an EMBL/GenBank/DDBJ whole genome shotgun (WGS) entry which is preliminary data.</text>
</comment>
<name>A0A9D5CCQ6_9LILI</name>
<sequence>MDARSLSNIATHPPPPPPSLTICLIFATRTIFYTRSGSISDYMTPQPTESKVFTMDINSFTNQFSASEAINSMFMNTMTGSSFSLERRLWLATTISQTIRCQVFTLDADHFFHLEVVDETVEYLLHEDIEQAEEHFRQDLQEESSFEDHEVEEFYEDVQYLSFCPAPPALVESLKTELYQSDQEGEAEKCMICLEELVARVDQQIRFMFMNTTTGFSWSPERRFWTVATLSESIRHYLHHSNSTLDANIIFQLDVVDEMDEMDEMDEEIEEEEEEHFMQEISEEWLEDEEESFEDHEEEEFSEDLELSICQAAPPALVKSLKTELYQQSDQEGEAEGCMICLEELVARVDQ</sequence>
<keyword evidence="2" id="KW-1185">Reference proteome</keyword>
<dbReference type="Proteomes" id="UP001085076">
    <property type="component" value="Miscellaneous, Linkage group lg05"/>
</dbReference>
<proteinExistence type="predicted"/>
<accession>A0A9D5CCQ6</accession>
<organism evidence="1 2">
    <name type="scientific">Dioscorea zingiberensis</name>
    <dbReference type="NCBI Taxonomy" id="325984"/>
    <lineage>
        <taxon>Eukaryota</taxon>
        <taxon>Viridiplantae</taxon>
        <taxon>Streptophyta</taxon>
        <taxon>Embryophyta</taxon>
        <taxon>Tracheophyta</taxon>
        <taxon>Spermatophyta</taxon>
        <taxon>Magnoliopsida</taxon>
        <taxon>Liliopsida</taxon>
        <taxon>Dioscoreales</taxon>
        <taxon>Dioscoreaceae</taxon>
        <taxon>Dioscorea</taxon>
    </lineage>
</organism>
<reference evidence="1" key="2">
    <citation type="journal article" date="2022" name="Hortic Res">
        <title>The genome of Dioscorea zingiberensis sheds light on the biosynthesis, origin and evolution of the medicinally important diosgenin saponins.</title>
        <authorList>
            <person name="Li Y."/>
            <person name="Tan C."/>
            <person name="Li Z."/>
            <person name="Guo J."/>
            <person name="Li S."/>
            <person name="Chen X."/>
            <person name="Wang C."/>
            <person name="Dai X."/>
            <person name="Yang H."/>
            <person name="Song W."/>
            <person name="Hou L."/>
            <person name="Xu J."/>
            <person name="Tong Z."/>
            <person name="Xu A."/>
            <person name="Yuan X."/>
            <person name="Wang W."/>
            <person name="Yang Q."/>
            <person name="Chen L."/>
            <person name="Sun Z."/>
            <person name="Wang K."/>
            <person name="Pan B."/>
            <person name="Chen J."/>
            <person name="Bao Y."/>
            <person name="Liu F."/>
            <person name="Qi X."/>
            <person name="Gang D.R."/>
            <person name="Wen J."/>
            <person name="Li J."/>
        </authorList>
    </citation>
    <scope>NUCLEOTIDE SEQUENCE</scope>
    <source>
        <strain evidence="1">Dzin_1.0</strain>
    </source>
</reference>
<protein>
    <submittedName>
        <fullName evidence="1">Uncharacterized protein</fullName>
    </submittedName>
</protein>
<dbReference type="EMBL" id="JAGGNH010000005">
    <property type="protein sequence ID" value="KAJ0970798.1"/>
    <property type="molecule type" value="Genomic_DNA"/>
</dbReference>
<gene>
    <name evidence="1" type="ORF">J5N97_018757</name>
</gene>
<evidence type="ECO:0000313" key="2">
    <source>
        <dbReference type="Proteomes" id="UP001085076"/>
    </source>
</evidence>
<dbReference type="AlphaFoldDB" id="A0A9D5CCQ6"/>
<reference evidence="1" key="1">
    <citation type="submission" date="2021-03" db="EMBL/GenBank/DDBJ databases">
        <authorList>
            <person name="Li Z."/>
            <person name="Yang C."/>
        </authorList>
    </citation>
    <scope>NUCLEOTIDE SEQUENCE</scope>
    <source>
        <strain evidence="1">Dzin_1.0</strain>
        <tissue evidence="1">Leaf</tissue>
    </source>
</reference>
<evidence type="ECO:0000313" key="1">
    <source>
        <dbReference type="EMBL" id="KAJ0970798.1"/>
    </source>
</evidence>